<dbReference type="InterPro" id="IPR000569">
    <property type="entry name" value="HECT_dom"/>
</dbReference>
<dbReference type="FunFam" id="3.30.2410.10:FF:000003">
    <property type="entry name" value="probable E3 ubiquitin-protein ligase HERC4 isoform X1"/>
    <property type="match status" value="1"/>
</dbReference>
<dbReference type="PANTHER" id="PTHR45700:SF2">
    <property type="entry name" value="UBIQUITIN-PROTEIN LIGASE E3C"/>
    <property type="match status" value="1"/>
</dbReference>
<dbReference type="PANTHER" id="PTHR45700">
    <property type="entry name" value="UBIQUITIN-PROTEIN LIGASE E3C"/>
    <property type="match status" value="1"/>
</dbReference>
<protein>
    <recommendedName>
        <fullName evidence="2">HECT-type E3 ubiquitin transferase</fullName>
        <ecNumber evidence="2">2.3.2.26</ecNumber>
    </recommendedName>
</protein>
<dbReference type="Gene3D" id="3.30.2160.10">
    <property type="entry name" value="Hect, E3 ligase catalytic domain"/>
    <property type="match status" value="1"/>
</dbReference>
<proteinExistence type="predicted"/>
<name>A0A067SKL2_GALM3</name>
<dbReference type="InterPro" id="IPR035983">
    <property type="entry name" value="Hect_E3_ubiquitin_ligase"/>
</dbReference>
<dbReference type="HOGENOM" id="CLU_002173_9_3_1"/>
<evidence type="ECO:0000313" key="8">
    <source>
        <dbReference type="Proteomes" id="UP000027222"/>
    </source>
</evidence>
<dbReference type="EC" id="2.3.2.26" evidence="2"/>
<feature type="active site" description="Glycyl thioester intermediate" evidence="5">
    <location>
        <position position="382"/>
    </location>
</feature>
<dbReference type="InterPro" id="IPR044611">
    <property type="entry name" value="E3A/B/C-like"/>
</dbReference>
<dbReference type="OrthoDB" id="8068875at2759"/>
<evidence type="ECO:0000256" key="3">
    <source>
        <dbReference type="ARBA" id="ARBA00022679"/>
    </source>
</evidence>
<dbReference type="AlphaFoldDB" id="A0A067SKL2"/>
<organism evidence="7 8">
    <name type="scientific">Galerina marginata (strain CBS 339.88)</name>
    <dbReference type="NCBI Taxonomy" id="685588"/>
    <lineage>
        <taxon>Eukaryota</taxon>
        <taxon>Fungi</taxon>
        <taxon>Dikarya</taxon>
        <taxon>Basidiomycota</taxon>
        <taxon>Agaricomycotina</taxon>
        <taxon>Agaricomycetes</taxon>
        <taxon>Agaricomycetidae</taxon>
        <taxon>Agaricales</taxon>
        <taxon>Agaricineae</taxon>
        <taxon>Strophariaceae</taxon>
        <taxon>Galerina</taxon>
    </lineage>
</organism>
<dbReference type="Gene3D" id="3.30.2410.10">
    <property type="entry name" value="Hect, E3 ligase catalytic domain"/>
    <property type="match status" value="1"/>
</dbReference>
<dbReference type="FunFam" id="3.30.2160.10:FF:000002">
    <property type="entry name" value="Putative Ubiquitin-protein ligase E3C"/>
    <property type="match status" value="1"/>
</dbReference>
<evidence type="ECO:0000313" key="7">
    <source>
        <dbReference type="EMBL" id="KDR68274.1"/>
    </source>
</evidence>
<keyword evidence="4 5" id="KW-0833">Ubl conjugation pathway</keyword>
<dbReference type="CDD" id="cd00078">
    <property type="entry name" value="HECTc"/>
    <property type="match status" value="1"/>
</dbReference>
<accession>A0A067SKL2</accession>
<keyword evidence="8" id="KW-1185">Reference proteome</keyword>
<gene>
    <name evidence="7" type="ORF">GALMADRAFT_1354749</name>
</gene>
<dbReference type="PROSITE" id="PS50237">
    <property type="entry name" value="HECT"/>
    <property type="match status" value="1"/>
</dbReference>
<feature type="domain" description="HECT" evidence="6">
    <location>
        <begin position="80"/>
        <end position="414"/>
    </location>
</feature>
<comment type="catalytic activity">
    <reaction evidence="1">
        <text>S-ubiquitinyl-[E2 ubiquitin-conjugating enzyme]-L-cysteine + [acceptor protein]-L-lysine = [E2 ubiquitin-conjugating enzyme]-L-cysteine + N(6)-ubiquitinyl-[acceptor protein]-L-lysine.</text>
        <dbReference type="EC" id="2.3.2.26"/>
    </reaction>
</comment>
<evidence type="ECO:0000256" key="4">
    <source>
        <dbReference type="ARBA" id="ARBA00022786"/>
    </source>
</evidence>
<dbReference type="EMBL" id="KL142409">
    <property type="protein sequence ID" value="KDR68274.1"/>
    <property type="molecule type" value="Genomic_DNA"/>
</dbReference>
<dbReference type="GO" id="GO:0061630">
    <property type="term" value="F:ubiquitin protein ligase activity"/>
    <property type="evidence" value="ECO:0007669"/>
    <property type="project" value="UniProtKB-EC"/>
</dbReference>
<dbReference type="GO" id="GO:0006511">
    <property type="term" value="P:ubiquitin-dependent protein catabolic process"/>
    <property type="evidence" value="ECO:0007669"/>
    <property type="project" value="TreeGrafter"/>
</dbReference>
<evidence type="ECO:0000256" key="2">
    <source>
        <dbReference type="ARBA" id="ARBA00012485"/>
    </source>
</evidence>
<dbReference type="GO" id="GO:0000209">
    <property type="term" value="P:protein polyubiquitination"/>
    <property type="evidence" value="ECO:0007669"/>
    <property type="project" value="InterPro"/>
</dbReference>
<dbReference type="SMART" id="SM00119">
    <property type="entry name" value="HECTc"/>
    <property type="match status" value="1"/>
</dbReference>
<dbReference type="SUPFAM" id="SSF56204">
    <property type="entry name" value="Hect, E3 ligase catalytic domain"/>
    <property type="match status" value="1"/>
</dbReference>
<reference evidence="8" key="1">
    <citation type="journal article" date="2014" name="Proc. Natl. Acad. Sci. U.S.A.">
        <title>Extensive sampling of basidiomycete genomes demonstrates inadequacy of the white-rot/brown-rot paradigm for wood decay fungi.</title>
        <authorList>
            <person name="Riley R."/>
            <person name="Salamov A.A."/>
            <person name="Brown D.W."/>
            <person name="Nagy L.G."/>
            <person name="Floudas D."/>
            <person name="Held B.W."/>
            <person name="Levasseur A."/>
            <person name="Lombard V."/>
            <person name="Morin E."/>
            <person name="Otillar R."/>
            <person name="Lindquist E.A."/>
            <person name="Sun H."/>
            <person name="LaButti K.M."/>
            <person name="Schmutz J."/>
            <person name="Jabbour D."/>
            <person name="Luo H."/>
            <person name="Baker S.E."/>
            <person name="Pisabarro A.G."/>
            <person name="Walton J.D."/>
            <person name="Blanchette R.A."/>
            <person name="Henrissat B."/>
            <person name="Martin F."/>
            <person name="Cullen D."/>
            <person name="Hibbett D.S."/>
            <person name="Grigoriev I.V."/>
        </authorList>
    </citation>
    <scope>NUCLEOTIDE SEQUENCE [LARGE SCALE GENOMIC DNA]</scope>
    <source>
        <strain evidence="8">CBS 339.88</strain>
    </source>
</reference>
<dbReference type="Proteomes" id="UP000027222">
    <property type="component" value="Unassembled WGS sequence"/>
</dbReference>
<evidence type="ECO:0000256" key="5">
    <source>
        <dbReference type="PROSITE-ProRule" id="PRU00104"/>
    </source>
</evidence>
<sequence>MQSDITRRYRKSTPPRLSVIKKIPFAIPFEARVSIFRHLIANNRVSHCPTERLNSLGLDQRLRVKIRRGEIAQDGFGGLVEVDLKAPLEIVMTDDFGQEEEGIDGRGHFKEFLTSFCQEAMYDGLWFQNVRGELYPATYGYAIEAGTLDWYWFTGRIVGKALYEGILMDTPFATFFLSKWLDRKTHFDDLPSLDPDLYRSLLSLKHSTENIEDLRLYFTVTIEDSGMTKTVDLIPNGCDIAVTRENRLRYIDLTTRYHLNTQIKQQTDAFLDGLSQLIQPKWLKMFNQPELQVLIGGTFGSIDLDDLRRHTTYEGIYYNGHETIIAFWRVVNSFHRWQKHALLRFVTSCGRPHVLGFQELFPNFTIRDDGSDENRLPTSTRCVNLLKLPTYKSDATLREMVLEVTTSRAGFDSS</sequence>
<dbReference type="Gene3D" id="3.90.1750.10">
    <property type="entry name" value="Hect, E3 ligase catalytic domains"/>
    <property type="match status" value="1"/>
</dbReference>
<dbReference type="STRING" id="685588.A0A067SKL2"/>
<dbReference type="Pfam" id="PF00632">
    <property type="entry name" value="HECT"/>
    <property type="match status" value="1"/>
</dbReference>
<keyword evidence="3" id="KW-0808">Transferase</keyword>
<evidence type="ECO:0000259" key="6">
    <source>
        <dbReference type="PROSITE" id="PS50237"/>
    </source>
</evidence>
<evidence type="ECO:0000256" key="1">
    <source>
        <dbReference type="ARBA" id="ARBA00000885"/>
    </source>
</evidence>